<dbReference type="PROSITE" id="PS51297">
    <property type="entry name" value="K_BOX"/>
    <property type="match status" value="1"/>
</dbReference>
<keyword evidence="1" id="KW-0175">Coiled coil</keyword>
<sequence>MVIDLLCRLRVVPLRSQRKLLLLQKLMGGFSAQLECTQLDARSLKRVGILKNIFKLFWHWLRREFKKGSVKATIERYKKASDSSNTGSVAEVNAQFYQQEAEKLRNQIRNLQNTNRHMLGESVGGLPMKELKSLESRLEKGISRIRSKKNELLFAEIEYMQKKVKIVKCTVNDIPVDISFNQTAGLSALCFLEKVLSFWWMHGPGLAEFMHSDFFKLTDYLKVCILSLFCSICILLYFWCSMINAVFCLAGCIYIIDYYSFQYFNNEF</sequence>
<dbReference type="AlphaFoldDB" id="A0A5J5U614"/>
<dbReference type="PANTHER" id="PTHR45979:SF6">
    <property type="entry name" value="NUCLEOTIDYLTRANSFERASE DOMAIN PROTEIN"/>
    <property type="match status" value="1"/>
</dbReference>
<evidence type="ECO:0000313" key="5">
    <source>
        <dbReference type="Proteomes" id="UP000327439"/>
    </source>
</evidence>
<dbReference type="Proteomes" id="UP000327439">
    <property type="component" value="Chromosome A10"/>
</dbReference>
<name>A0A5J5U614_GOSBA</name>
<dbReference type="EMBL" id="CM018211">
    <property type="protein sequence ID" value="KAB2062684.1"/>
    <property type="molecule type" value="Genomic_DNA"/>
</dbReference>
<reference evidence="5" key="1">
    <citation type="journal article" date="2020" name="Nat. Genet.">
        <title>Genomic diversifications of five Gossypium allopolyploid species and their impact on cotton improvement.</title>
        <authorList>
            <person name="Chen Z.J."/>
            <person name="Sreedasyam A."/>
            <person name="Ando A."/>
            <person name="Song Q."/>
            <person name="De Santiago L.M."/>
            <person name="Hulse-Kemp A.M."/>
            <person name="Ding M."/>
            <person name="Ye W."/>
            <person name="Kirkbride R.C."/>
            <person name="Jenkins J."/>
            <person name="Plott C."/>
            <person name="Lovell J."/>
            <person name="Lin Y.M."/>
            <person name="Vaughn R."/>
            <person name="Liu B."/>
            <person name="Simpson S."/>
            <person name="Scheffler B.E."/>
            <person name="Wen L."/>
            <person name="Saski C.A."/>
            <person name="Grover C.E."/>
            <person name="Hu G."/>
            <person name="Conover J.L."/>
            <person name="Carlson J.W."/>
            <person name="Shu S."/>
            <person name="Boston L.B."/>
            <person name="Williams M."/>
            <person name="Peterson D.G."/>
            <person name="McGee K."/>
            <person name="Jones D.C."/>
            <person name="Wendel J.F."/>
            <person name="Stelly D.M."/>
            <person name="Grimwood J."/>
            <person name="Schmutz J."/>
        </authorList>
    </citation>
    <scope>NUCLEOTIDE SEQUENCE [LARGE SCALE GENOMIC DNA]</scope>
    <source>
        <strain evidence="5">cv. 3-79</strain>
    </source>
</reference>
<keyword evidence="2" id="KW-0472">Membrane</keyword>
<keyword evidence="2" id="KW-0812">Transmembrane</keyword>
<dbReference type="Pfam" id="PF01486">
    <property type="entry name" value="K-box"/>
    <property type="match status" value="1"/>
</dbReference>
<dbReference type="InterPro" id="IPR058921">
    <property type="entry name" value="PAP/OAS1-rel"/>
</dbReference>
<keyword evidence="5" id="KW-1185">Reference proteome</keyword>
<evidence type="ECO:0000256" key="2">
    <source>
        <dbReference type="SAM" id="Phobius"/>
    </source>
</evidence>
<proteinExistence type="predicted"/>
<dbReference type="OrthoDB" id="273917at2759"/>
<keyword evidence="2" id="KW-1133">Transmembrane helix</keyword>
<feature type="domain" description="K-box" evidence="3">
    <location>
        <begin position="94"/>
        <end position="184"/>
    </location>
</feature>
<evidence type="ECO:0000259" key="3">
    <source>
        <dbReference type="PROSITE" id="PS51297"/>
    </source>
</evidence>
<gene>
    <name evidence="4" type="ORF">ES319_A10G169300v1</name>
</gene>
<evidence type="ECO:0000313" key="4">
    <source>
        <dbReference type="EMBL" id="KAB2062684.1"/>
    </source>
</evidence>
<accession>A0A5J5U614</accession>
<feature type="transmembrane region" description="Helical" evidence="2">
    <location>
        <begin position="223"/>
        <end position="256"/>
    </location>
</feature>
<dbReference type="GO" id="GO:0005634">
    <property type="term" value="C:nucleus"/>
    <property type="evidence" value="ECO:0007669"/>
    <property type="project" value="InterPro"/>
</dbReference>
<evidence type="ECO:0000256" key="1">
    <source>
        <dbReference type="SAM" id="Coils"/>
    </source>
</evidence>
<dbReference type="GO" id="GO:0003700">
    <property type="term" value="F:DNA-binding transcription factor activity"/>
    <property type="evidence" value="ECO:0007669"/>
    <property type="project" value="InterPro"/>
</dbReference>
<organism evidence="4 5">
    <name type="scientific">Gossypium barbadense</name>
    <name type="common">Sea Island cotton</name>
    <name type="synonym">Hibiscus barbadensis</name>
    <dbReference type="NCBI Taxonomy" id="3634"/>
    <lineage>
        <taxon>Eukaryota</taxon>
        <taxon>Viridiplantae</taxon>
        <taxon>Streptophyta</taxon>
        <taxon>Embryophyta</taxon>
        <taxon>Tracheophyta</taxon>
        <taxon>Spermatophyta</taxon>
        <taxon>Magnoliopsida</taxon>
        <taxon>eudicotyledons</taxon>
        <taxon>Gunneridae</taxon>
        <taxon>Pentapetalae</taxon>
        <taxon>rosids</taxon>
        <taxon>malvids</taxon>
        <taxon>Malvales</taxon>
        <taxon>Malvaceae</taxon>
        <taxon>Malvoideae</taxon>
        <taxon>Gossypium</taxon>
    </lineage>
</organism>
<feature type="coiled-coil region" evidence="1">
    <location>
        <begin position="94"/>
        <end position="151"/>
    </location>
</feature>
<dbReference type="PANTHER" id="PTHR45979">
    <property type="entry name" value="PAP/OAS1 SUBSTRATE-BINDING DOMAIN SUPERFAMILY"/>
    <property type="match status" value="1"/>
</dbReference>
<protein>
    <recommendedName>
        <fullName evidence="3">K-box domain-containing protein</fullName>
    </recommendedName>
</protein>
<dbReference type="InterPro" id="IPR002487">
    <property type="entry name" value="TF_Kbox"/>
</dbReference>